<dbReference type="EMBL" id="CP017253">
    <property type="protein sequence ID" value="AOR22536.1"/>
    <property type="molecule type" value="Genomic_DNA"/>
</dbReference>
<dbReference type="AlphaFoldDB" id="A0A1D7XGR3"/>
<evidence type="ECO:0000256" key="1">
    <source>
        <dbReference type="ARBA" id="ARBA00022679"/>
    </source>
</evidence>
<evidence type="ECO:0000313" key="10">
    <source>
        <dbReference type="Proteomes" id="UP000094652"/>
    </source>
</evidence>
<reference evidence="10" key="1">
    <citation type="submission" date="2016-09" db="EMBL/GenBank/DDBJ databases">
        <title>Genomics of Clostridium taeniosporum, an organism which forms endospores with ribbon-like appendages.</title>
        <authorList>
            <person name="Walker J.R."/>
        </authorList>
    </citation>
    <scope>NUCLEOTIDE SEQUENCE [LARGE SCALE GENOMIC DNA]</scope>
    <source>
        <strain evidence="10">1/k</strain>
    </source>
</reference>
<dbReference type="PANTHER" id="PTHR30185:SF13">
    <property type="entry name" value="LICABCH OPERON REGULATOR-RELATED"/>
    <property type="match status" value="1"/>
</dbReference>
<protein>
    <submittedName>
        <fullName evidence="9">Transcription antiterminator</fullName>
    </submittedName>
</protein>
<dbReference type="SUPFAM" id="SSF52794">
    <property type="entry name" value="PTS system IIB component-like"/>
    <property type="match status" value="1"/>
</dbReference>
<keyword evidence="2" id="KW-0677">Repeat</keyword>
<dbReference type="GO" id="GO:0009401">
    <property type="term" value="P:phosphoenolpyruvate-dependent sugar phosphotransferase system"/>
    <property type="evidence" value="ECO:0007669"/>
    <property type="project" value="InterPro"/>
</dbReference>
<dbReference type="Gene3D" id="3.40.50.2300">
    <property type="match status" value="1"/>
</dbReference>
<dbReference type="PROSITE" id="PS51372">
    <property type="entry name" value="PRD_2"/>
    <property type="match status" value="2"/>
</dbReference>
<dbReference type="CDD" id="cd05568">
    <property type="entry name" value="PTS_IIB_bgl_like"/>
    <property type="match status" value="1"/>
</dbReference>
<dbReference type="InterPro" id="IPR050661">
    <property type="entry name" value="BglG_antiterminators"/>
</dbReference>
<feature type="domain" description="PTS EIIA type-2" evidence="6">
    <location>
        <begin position="512"/>
        <end position="654"/>
    </location>
</feature>
<dbReference type="Gene3D" id="3.40.930.10">
    <property type="entry name" value="Mannitol-specific EII, Chain A"/>
    <property type="match status" value="1"/>
</dbReference>
<dbReference type="PROSITE" id="PS00372">
    <property type="entry name" value="PTS_EIIA_TYPE_2_HIS"/>
    <property type="match status" value="1"/>
</dbReference>
<dbReference type="RefSeq" id="WP_069678697.1">
    <property type="nucleotide sequence ID" value="NZ_CP017253.2"/>
</dbReference>
<evidence type="ECO:0000256" key="4">
    <source>
        <dbReference type="ARBA" id="ARBA00023159"/>
    </source>
</evidence>
<dbReference type="InterPro" id="IPR002178">
    <property type="entry name" value="PTS_EIIA_type-2_dom"/>
</dbReference>
<keyword evidence="3" id="KW-0805">Transcription regulation</keyword>
<evidence type="ECO:0000256" key="5">
    <source>
        <dbReference type="ARBA" id="ARBA00023163"/>
    </source>
</evidence>
<dbReference type="InterPro" id="IPR007737">
    <property type="entry name" value="Mga_HTH"/>
</dbReference>
<proteinExistence type="predicted"/>
<dbReference type="InterPro" id="IPR013011">
    <property type="entry name" value="PTS_EIIB_2"/>
</dbReference>
<dbReference type="Pfam" id="PF00874">
    <property type="entry name" value="PRD"/>
    <property type="match status" value="2"/>
</dbReference>
<sequence length="654" mass="75907">MITRSLDRKLFTILEMLVNSNGNTLKDFSDELNVSTRSIRNYLKQLEDEIPREIAEIIKTNNSKYSLNIKDEKEFKELLKLNRKQKQKFTQLNNPEERVDYLINKLVGLDEIVTIDDLAEEMNVGRTTLVKDLKKVDHKLKEYALVLKRKTNSGIKIEGDEINLRLIILEHICKTYNDSIILLENNNILTEEKVIKLQEQIVNYLKENKLSVTEALINNLIRYIAVMLIRLENNKKINTLQSQYKIIKESEEYEIGKNIKNIIEVIENQHIDDLEIIFIVMPLLGRNAPLYHEVLRNLTIGENITLLRKEIFNKVFEFTGLSLEEDEQLIQGLEYHLYYALNRIVLNIKYKNPMLKEIKEKYKLPYEVAKIAASVIEEEYQVQVEDDEIGYLALHFGTYVERAGKSFVHIKNAAIVCGTGLGTAKLLIMKLKKILGEEINFKSFPDLDFTEDMAREYDMIFTLVDLDINAQIPIIKITSIFDESQLKGEIESQIFLNKTNEIRNNTEQYILNGMLNKNLVFYLNRDTFMNNLDEMLDNLINLNIVSNEYKERVIAREKKAGTAFGGYIALPHAVDEKVENVIVAYGVLDKLIIVDGKEVGLIILLVIPSEGQNSQEVIVKTYQEIIDLSSNKKIVQKLIKTKEYKEFKEVLERR</sequence>
<feature type="domain" description="PRD" evidence="8">
    <location>
        <begin position="299"/>
        <end position="406"/>
    </location>
</feature>
<feature type="domain" description="PRD" evidence="8">
    <location>
        <begin position="189"/>
        <end position="293"/>
    </location>
</feature>
<dbReference type="Gene3D" id="1.10.1790.10">
    <property type="entry name" value="PRD domain"/>
    <property type="match status" value="2"/>
</dbReference>
<dbReference type="InterPro" id="IPR013196">
    <property type="entry name" value="HTH_11"/>
</dbReference>
<dbReference type="STRING" id="394958.BGI42_01775"/>
<dbReference type="SUPFAM" id="SSF63520">
    <property type="entry name" value="PTS-regulatory domain, PRD"/>
    <property type="match status" value="2"/>
</dbReference>
<evidence type="ECO:0000259" key="6">
    <source>
        <dbReference type="PROSITE" id="PS51094"/>
    </source>
</evidence>
<dbReference type="InterPro" id="IPR011608">
    <property type="entry name" value="PRD"/>
</dbReference>
<gene>
    <name evidence="9" type="ORF">BGI42_01775</name>
</gene>
<accession>A0A1D7XGR3</accession>
<dbReference type="Pfam" id="PF00359">
    <property type="entry name" value="PTS_EIIA_2"/>
    <property type="match status" value="1"/>
</dbReference>
<keyword evidence="4" id="KW-0010">Activator</keyword>
<keyword evidence="1" id="KW-0808">Transferase</keyword>
<dbReference type="InterPro" id="IPR036634">
    <property type="entry name" value="PRD_sf"/>
</dbReference>
<evidence type="ECO:0000256" key="3">
    <source>
        <dbReference type="ARBA" id="ARBA00023015"/>
    </source>
</evidence>
<dbReference type="Pfam" id="PF05043">
    <property type="entry name" value="Mga"/>
    <property type="match status" value="1"/>
</dbReference>
<dbReference type="InterPro" id="IPR036095">
    <property type="entry name" value="PTS_EIIB-like_sf"/>
</dbReference>
<evidence type="ECO:0000256" key="2">
    <source>
        <dbReference type="ARBA" id="ARBA00022737"/>
    </source>
</evidence>
<dbReference type="SUPFAM" id="SSF55804">
    <property type="entry name" value="Phoshotransferase/anion transport protein"/>
    <property type="match status" value="1"/>
</dbReference>
<dbReference type="Proteomes" id="UP000094652">
    <property type="component" value="Chromosome"/>
</dbReference>
<evidence type="ECO:0000259" key="7">
    <source>
        <dbReference type="PROSITE" id="PS51099"/>
    </source>
</evidence>
<dbReference type="InterPro" id="IPR036388">
    <property type="entry name" value="WH-like_DNA-bd_sf"/>
</dbReference>
<keyword evidence="10" id="KW-1185">Reference proteome</keyword>
<feature type="domain" description="PTS EIIB type-2" evidence="7">
    <location>
        <begin position="411"/>
        <end position="498"/>
    </location>
</feature>
<evidence type="ECO:0000313" key="9">
    <source>
        <dbReference type="EMBL" id="AOR22536.1"/>
    </source>
</evidence>
<dbReference type="InterPro" id="IPR016152">
    <property type="entry name" value="PTrfase/Anion_transptr"/>
</dbReference>
<dbReference type="PANTHER" id="PTHR30185">
    <property type="entry name" value="CRYPTIC BETA-GLUCOSIDE BGL OPERON ANTITERMINATOR"/>
    <property type="match status" value="1"/>
</dbReference>
<dbReference type="OrthoDB" id="3175596at2"/>
<dbReference type="Gene3D" id="1.10.10.10">
    <property type="entry name" value="Winged helix-like DNA-binding domain superfamily/Winged helix DNA-binding domain"/>
    <property type="match status" value="2"/>
</dbReference>
<dbReference type="GO" id="GO:0008982">
    <property type="term" value="F:protein-N(PI)-phosphohistidine-sugar phosphotransferase activity"/>
    <property type="evidence" value="ECO:0007669"/>
    <property type="project" value="InterPro"/>
</dbReference>
<dbReference type="PROSITE" id="PS51094">
    <property type="entry name" value="PTS_EIIA_TYPE_2"/>
    <property type="match status" value="1"/>
</dbReference>
<organism evidence="9 10">
    <name type="scientific">Clostridium taeniosporum</name>
    <dbReference type="NCBI Taxonomy" id="394958"/>
    <lineage>
        <taxon>Bacteria</taxon>
        <taxon>Bacillati</taxon>
        <taxon>Bacillota</taxon>
        <taxon>Clostridia</taxon>
        <taxon>Eubacteriales</taxon>
        <taxon>Clostridiaceae</taxon>
        <taxon>Clostridium</taxon>
    </lineage>
</organism>
<name>A0A1D7XGR3_9CLOT</name>
<dbReference type="KEGG" id="ctae:BGI42_01775"/>
<dbReference type="Pfam" id="PF08279">
    <property type="entry name" value="HTH_11"/>
    <property type="match status" value="1"/>
</dbReference>
<dbReference type="PROSITE" id="PS51099">
    <property type="entry name" value="PTS_EIIB_TYPE_2"/>
    <property type="match status" value="1"/>
</dbReference>
<dbReference type="GO" id="GO:0006355">
    <property type="term" value="P:regulation of DNA-templated transcription"/>
    <property type="evidence" value="ECO:0007669"/>
    <property type="project" value="InterPro"/>
</dbReference>
<evidence type="ECO:0000259" key="8">
    <source>
        <dbReference type="PROSITE" id="PS51372"/>
    </source>
</evidence>
<keyword evidence="5" id="KW-0804">Transcription</keyword>